<dbReference type="Proteomes" id="UP000507222">
    <property type="component" value="Unassembled WGS sequence"/>
</dbReference>
<name>A0A6J5V624_PRUAR</name>
<protein>
    <submittedName>
        <fullName evidence="1">Uncharacterized protein</fullName>
    </submittedName>
</protein>
<evidence type="ECO:0000313" key="2">
    <source>
        <dbReference type="EMBL" id="CAB4314072.1"/>
    </source>
</evidence>
<dbReference type="EMBL" id="CAEKKB010000006">
    <property type="protein sequence ID" value="CAB4314072.1"/>
    <property type="molecule type" value="Genomic_DNA"/>
</dbReference>
<evidence type="ECO:0000313" key="4">
    <source>
        <dbReference type="Proteomes" id="UP000507245"/>
    </source>
</evidence>
<proteinExistence type="predicted"/>
<keyword evidence="4" id="KW-1185">Reference proteome</keyword>
<evidence type="ECO:0000313" key="1">
    <source>
        <dbReference type="EMBL" id="CAB4283662.1"/>
    </source>
</evidence>
<dbReference type="EMBL" id="CAEKDK010000006">
    <property type="protein sequence ID" value="CAB4283662.1"/>
    <property type="molecule type" value="Genomic_DNA"/>
</dbReference>
<sequence>MVIDCPEVRPEKSDQQDTIKSNLSVVDLDQASHTETGKGNREVELGAIGCLCKPCVGSSFSLAFPLEAALLQNGLS</sequence>
<organism evidence="1 3">
    <name type="scientific">Prunus armeniaca</name>
    <name type="common">Apricot</name>
    <name type="synonym">Armeniaca vulgaris</name>
    <dbReference type="NCBI Taxonomy" id="36596"/>
    <lineage>
        <taxon>Eukaryota</taxon>
        <taxon>Viridiplantae</taxon>
        <taxon>Streptophyta</taxon>
        <taxon>Embryophyta</taxon>
        <taxon>Tracheophyta</taxon>
        <taxon>Spermatophyta</taxon>
        <taxon>Magnoliopsida</taxon>
        <taxon>eudicotyledons</taxon>
        <taxon>Gunneridae</taxon>
        <taxon>Pentapetalae</taxon>
        <taxon>rosids</taxon>
        <taxon>fabids</taxon>
        <taxon>Rosales</taxon>
        <taxon>Rosaceae</taxon>
        <taxon>Amygdaloideae</taxon>
        <taxon>Amygdaleae</taxon>
        <taxon>Prunus</taxon>
    </lineage>
</organism>
<reference evidence="1 3" key="2">
    <citation type="submission" date="2020-05" db="EMBL/GenBank/DDBJ databases">
        <authorList>
            <person name="Campoy J."/>
            <person name="Schneeberger K."/>
            <person name="Spophaly S."/>
        </authorList>
    </citation>
    <scope>NUCLEOTIDE SEQUENCE [LARGE SCALE GENOMIC DNA]</scope>
    <source>
        <strain evidence="1">PruArmRojPasFocal</strain>
    </source>
</reference>
<gene>
    <name evidence="1" type="ORF">CURHAP_LOCUS38715</name>
    <name evidence="2" type="ORF">ORAREDHAP_LOCUS38119</name>
</gene>
<dbReference type="OrthoDB" id="10614907at2759"/>
<reference evidence="4" key="1">
    <citation type="journal article" date="2020" name="Genome Biol.">
        <title>Gamete binning: chromosome-level and haplotype-resolved genome assembly enabled by high-throughput single-cell sequencing of gamete genomes.</title>
        <authorList>
            <person name="Campoy J.A."/>
            <person name="Sun H."/>
            <person name="Goel M."/>
            <person name="Jiao W.-B."/>
            <person name="Folz-Donahue K."/>
            <person name="Wang N."/>
            <person name="Rubio M."/>
            <person name="Liu C."/>
            <person name="Kukat C."/>
            <person name="Ruiz D."/>
            <person name="Huettel B."/>
            <person name="Schneeberger K."/>
        </authorList>
    </citation>
    <scope>NUCLEOTIDE SEQUENCE [LARGE SCALE GENOMIC DNA]</scope>
    <source>
        <strain evidence="4">cv. Rojo Pasion</strain>
    </source>
</reference>
<dbReference type="Proteomes" id="UP000507245">
    <property type="component" value="Unassembled WGS sequence"/>
</dbReference>
<accession>A0A6J5V624</accession>
<dbReference type="AlphaFoldDB" id="A0A6J5V624"/>
<evidence type="ECO:0000313" key="3">
    <source>
        <dbReference type="Proteomes" id="UP000507222"/>
    </source>
</evidence>